<name>A0ABP1LPE4_9EUKA</name>
<sequence>MNQFINAYQTDVHLAQLPETSQNIKYCYILIDGANNSQQSESRTQITDQNDNNLLIKPGHYFIIKFGQEYLMPYIQKQNGCIQLKFEQNVSGKWIPDFDFEKFMANDQDFISALQAYRNSSTEKIEMLKIGDQRMTKGKKDQIMKYFRNNNDGFSMIQEYNRKQTIQRTKKSMSKLYIKIKHYYGTGNYTVQGSRQSMNQARINFCTEITMYFRLVMNIVFIRSLQQAKSFCQHFQIQQTLNGFQTFQLIQTLVQEYKLQEEENIIQVTSTTLMIMIVLQRSKQLVGQQLELFLHHTMTWNTILPILNRLQILKDMKNQLSQNYVAILDLQNTKEKIVGYVFVLLPYQEVKGAAIVMTAKKDSQNNNRVKYIILHQRIQLQGMQYSMNKLCIRYIINT</sequence>
<proteinExistence type="predicted"/>
<dbReference type="Proteomes" id="UP001642409">
    <property type="component" value="Unassembled WGS sequence"/>
</dbReference>
<accession>A0ABP1LPE4</accession>
<dbReference type="EMBL" id="CAXDID020000403">
    <property type="protein sequence ID" value="CAL6087792.1"/>
    <property type="molecule type" value="Genomic_DNA"/>
</dbReference>
<protein>
    <submittedName>
        <fullName evidence="1">Hypothetical_protein</fullName>
    </submittedName>
</protein>
<comment type="caution">
    <text evidence="1">The sequence shown here is derived from an EMBL/GenBank/DDBJ whole genome shotgun (WGS) entry which is preliminary data.</text>
</comment>
<keyword evidence="2" id="KW-1185">Reference proteome</keyword>
<evidence type="ECO:0000313" key="1">
    <source>
        <dbReference type="EMBL" id="CAL6087792.1"/>
    </source>
</evidence>
<gene>
    <name evidence="1" type="ORF">HINF_LOCUS63816</name>
</gene>
<reference evidence="1 2" key="1">
    <citation type="submission" date="2024-07" db="EMBL/GenBank/DDBJ databases">
        <authorList>
            <person name="Akdeniz Z."/>
        </authorList>
    </citation>
    <scope>NUCLEOTIDE SEQUENCE [LARGE SCALE GENOMIC DNA]</scope>
</reference>
<evidence type="ECO:0000313" key="2">
    <source>
        <dbReference type="Proteomes" id="UP001642409"/>
    </source>
</evidence>
<organism evidence="1 2">
    <name type="scientific">Hexamita inflata</name>
    <dbReference type="NCBI Taxonomy" id="28002"/>
    <lineage>
        <taxon>Eukaryota</taxon>
        <taxon>Metamonada</taxon>
        <taxon>Diplomonadida</taxon>
        <taxon>Hexamitidae</taxon>
        <taxon>Hexamitinae</taxon>
        <taxon>Hexamita</taxon>
    </lineage>
</organism>